<feature type="domain" description="RCC1-like" evidence="3">
    <location>
        <begin position="333"/>
        <end position="636"/>
    </location>
</feature>
<proteinExistence type="predicted"/>
<evidence type="ECO:0000256" key="1">
    <source>
        <dbReference type="ARBA" id="ARBA00022658"/>
    </source>
</evidence>
<dbReference type="GO" id="GO:0005737">
    <property type="term" value="C:cytoplasm"/>
    <property type="evidence" value="ECO:0007669"/>
    <property type="project" value="TreeGrafter"/>
</dbReference>
<dbReference type="PRINTS" id="PR00633">
    <property type="entry name" value="RCCNDNSATION"/>
</dbReference>
<accession>A0A5B8XR64</accession>
<dbReference type="Pfam" id="PF25390">
    <property type="entry name" value="WD40_RLD"/>
    <property type="match status" value="1"/>
</dbReference>
<gene>
    <name evidence="4" type="ORF">FRD01_10370</name>
</gene>
<dbReference type="InterPro" id="IPR000408">
    <property type="entry name" value="Reg_chr_condens"/>
</dbReference>
<evidence type="ECO:0000313" key="5">
    <source>
        <dbReference type="Proteomes" id="UP000321595"/>
    </source>
</evidence>
<protein>
    <recommendedName>
        <fullName evidence="3">RCC1-like domain-containing protein</fullName>
    </recommendedName>
</protein>
<reference evidence="4 5" key="1">
    <citation type="submission" date="2019-08" db="EMBL/GenBank/DDBJ databases">
        <authorList>
            <person name="Liang Q."/>
        </authorList>
    </citation>
    <scope>NUCLEOTIDE SEQUENCE [LARGE SCALE GENOMIC DNA]</scope>
    <source>
        <strain evidence="4 5">V1718</strain>
    </source>
</reference>
<keyword evidence="1" id="KW-0344">Guanine-nucleotide releasing factor</keyword>
<dbReference type="Proteomes" id="UP000321595">
    <property type="component" value="Chromosome"/>
</dbReference>
<keyword evidence="2" id="KW-0677">Repeat</keyword>
<dbReference type="PROSITE" id="PS51257">
    <property type="entry name" value="PROKAR_LIPOPROTEIN"/>
    <property type="match status" value="1"/>
</dbReference>
<keyword evidence="5" id="KW-1185">Reference proteome</keyword>
<dbReference type="KEGG" id="bbae:FRD01_10370"/>
<evidence type="ECO:0000256" key="2">
    <source>
        <dbReference type="ARBA" id="ARBA00022737"/>
    </source>
</evidence>
<dbReference type="AlphaFoldDB" id="A0A5B8XR64"/>
<dbReference type="Gene3D" id="2.130.10.30">
    <property type="entry name" value="Regulator of chromosome condensation 1/beta-lactamase-inhibitor protein II"/>
    <property type="match status" value="2"/>
</dbReference>
<dbReference type="SUPFAM" id="SSF50985">
    <property type="entry name" value="RCC1/BLIP-II"/>
    <property type="match status" value="2"/>
</dbReference>
<organism evidence="4 5">
    <name type="scientific">Microvenator marinus</name>
    <dbReference type="NCBI Taxonomy" id="2600177"/>
    <lineage>
        <taxon>Bacteria</taxon>
        <taxon>Deltaproteobacteria</taxon>
        <taxon>Bradymonadales</taxon>
        <taxon>Microvenatoraceae</taxon>
        <taxon>Microvenator</taxon>
    </lineage>
</organism>
<dbReference type="InterPro" id="IPR051553">
    <property type="entry name" value="Ran_GTPase-activating"/>
</dbReference>
<dbReference type="PANTHER" id="PTHR45982:SF1">
    <property type="entry name" value="REGULATOR OF CHROMOSOME CONDENSATION"/>
    <property type="match status" value="1"/>
</dbReference>
<dbReference type="OrthoDB" id="9758365at2"/>
<dbReference type="PANTHER" id="PTHR45982">
    <property type="entry name" value="REGULATOR OF CHROMOSOME CONDENSATION"/>
    <property type="match status" value="1"/>
</dbReference>
<dbReference type="PROSITE" id="PS50012">
    <property type="entry name" value="RCC1_3"/>
    <property type="match status" value="5"/>
</dbReference>
<dbReference type="RefSeq" id="WP_146959350.1">
    <property type="nucleotide sequence ID" value="NZ_CP042467.1"/>
</dbReference>
<name>A0A5B8XR64_9DELT</name>
<evidence type="ECO:0000313" key="4">
    <source>
        <dbReference type="EMBL" id="QED27637.1"/>
    </source>
</evidence>
<evidence type="ECO:0000259" key="3">
    <source>
        <dbReference type="Pfam" id="PF25390"/>
    </source>
</evidence>
<dbReference type="EMBL" id="CP042467">
    <property type="protein sequence ID" value="QED27637.1"/>
    <property type="molecule type" value="Genomic_DNA"/>
</dbReference>
<dbReference type="Pfam" id="PF13540">
    <property type="entry name" value="RCC1_2"/>
    <property type="match status" value="1"/>
</dbReference>
<dbReference type="InterPro" id="IPR009091">
    <property type="entry name" value="RCC1/BLIP-II"/>
</dbReference>
<sequence length="637" mass="65992">MKLNTVLLVIAAGTFQLISGCGDSVTKKTPTQEPPVEGCAPECEEGFTCVQSECVETQDPDACEEDEEYNEMLKVCLVPSCTNGIKDSAEEGPDCGGPCELECSIDEPSCDDGVRNGDEIGVDCGGSCEACEVPATCGNDTIEAGEDCDHGGTLQLNCAYGETSCQVCSASCTWVEGTVSGFCGDLTVQGGAGEECDEGQDPVRLCDYGLMSCQVCNSNCRFTAGLTAYCGDGIRQAPENCDGTDLDGGTCTGLGEPAGTLSCSSSCTWDTSGCQAQPSGPAPVTLSVGYSHTCTVMDDDSVRCWGENTDGRIGDGTRTQRTTPTVVPGLQAEYVVAGGYHTCALLLNGTVSCWGSNLKGQVGVTTTGDVLTPTPVAGLTNITAIDAGTGHVCALTANGDVYCWGDAEYGQTGYGSLGTFSSTPIRVTDSNGFAISNVTQISAGLAHTCARHADGTISCWGRNDYNQLGRYPQTTFSQPYAGKVYNSAGSVVSNAQYVGVGGDFTCLRDGASISCWGGNVYGQLGLSDTLDRPYPSTIFSSLGFLNVGERHACSSNASRELFCWGFGQDGRLGTGSTLNQSSPTFVSLPANTTFDVGGTHTCALLQDGSLQCWGRNNRGQLGNGTTLNASTPTPVTF</sequence>
<dbReference type="GO" id="GO:0005085">
    <property type="term" value="F:guanyl-nucleotide exchange factor activity"/>
    <property type="evidence" value="ECO:0007669"/>
    <property type="project" value="TreeGrafter"/>
</dbReference>
<dbReference type="InterPro" id="IPR058923">
    <property type="entry name" value="RCC1-like_dom"/>
</dbReference>